<dbReference type="GO" id="GO:0016405">
    <property type="term" value="F:CoA-ligase activity"/>
    <property type="evidence" value="ECO:0000318"/>
    <property type="project" value="GO_Central"/>
</dbReference>
<feature type="region of interest" description="Disordered" evidence="2">
    <location>
        <begin position="533"/>
        <end position="554"/>
    </location>
</feature>
<evidence type="ECO:0000256" key="2">
    <source>
        <dbReference type="SAM" id="MobiDB-lite"/>
    </source>
</evidence>
<dbReference type="Gene3D" id="3.40.50.12780">
    <property type="entry name" value="N-terminal domain of ligase-like"/>
    <property type="match status" value="1"/>
</dbReference>
<protein>
    <submittedName>
        <fullName evidence="5">AMP-binding enzyme, putative (AFU_orthologue AFUA_5G14270)</fullName>
    </submittedName>
</protein>
<dbReference type="RefSeq" id="XP_660278.1">
    <property type="nucleotide sequence ID" value="XM_655186.1"/>
</dbReference>
<dbReference type="VEuPathDB" id="FungiDB:AN2674"/>
<dbReference type="KEGG" id="ani:ANIA_02674"/>
<dbReference type="InterPro" id="IPR042099">
    <property type="entry name" value="ANL_N_sf"/>
</dbReference>
<dbReference type="Pfam" id="PF13193">
    <property type="entry name" value="AMP-binding_C"/>
    <property type="match status" value="1"/>
</dbReference>
<accession>Q5B9V6</accession>
<dbReference type="HOGENOM" id="CLU_000022_59_2_1"/>
<dbReference type="CDD" id="cd05911">
    <property type="entry name" value="Firefly_Luc_like"/>
    <property type="match status" value="1"/>
</dbReference>
<dbReference type="GeneID" id="2874451"/>
<keyword evidence="6" id="KW-1185">Reference proteome</keyword>
<dbReference type="FunFam" id="3.30.300.30:FF:000007">
    <property type="entry name" value="4-coumarate--CoA ligase 2"/>
    <property type="match status" value="1"/>
</dbReference>
<dbReference type="OrthoDB" id="6509636at2759"/>
<gene>
    <name evidence="5" type="ORF">ANIA_02674</name>
</gene>
<dbReference type="OMA" id="YMMRRFD"/>
<dbReference type="InParanoid" id="Q5B9V6"/>
<dbReference type="Pfam" id="PF00501">
    <property type="entry name" value="AMP-binding"/>
    <property type="match status" value="1"/>
</dbReference>
<feature type="domain" description="AMP-dependent synthetase/ligase" evidence="3">
    <location>
        <begin position="27"/>
        <end position="395"/>
    </location>
</feature>
<evidence type="ECO:0000313" key="6">
    <source>
        <dbReference type="Proteomes" id="UP000000560"/>
    </source>
</evidence>
<evidence type="ECO:0000256" key="1">
    <source>
        <dbReference type="ARBA" id="ARBA00006432"/>
    </source>
</evidence>
<reference evidence="6" key="2">
    <citation type="journal article" date="2009" name="Fungal Genet. Biol.">
        <title>The 2008 update of the Aspergillus nidulans genome annotation: a community effort.</title>
        <authorList>
            <person name="Wortman J.R."/>
            <person name="Gilsenan J.M."/>
            <person name="Joardar V."/>
            <person name="Deegan J."/>
            <person name="Clutterbuck J."/>
            <person name="Andersen M.R."/>
            <person name="Archer D."/>
            <person name="Bencina M."/>
            <person name="Braus G."/>
            <person name="Coutinho P."/>
            <person name="von Dohren H."/>
            <person name="Doonan J."/>
            <person name="Driessen A.J."/>
            <person name="Durek P."/>
            <person name="Espeso E."/>
            <person name="Fekete E."/>
            <person name="Flipphi M."/>
            <person name="Estrada C.G."/>
            <person name="Geysens S."/>
            <person name="Goldman G."/>
            <person name="de Groot P.W."/>
            <person name="Hansen K."/>
            <person name="Harris S.D."/>
            <person name="Heinekamp T."/>
            <person name="Helmstaedt K."/>
            <person name="Henrissat B."/>
            <person name="Hofmann G."/>
            <person name="Homan T."/>
            <person name="Horio T."/>
            <person name="Horiuchi H."/>
            <person name="James S."/>
            <person name="Jones M."/>
            <person name="Karaffa L."/>
            <person name="Karanyi Z."/>
            <person name="Kato M."/>
            <person name="Keller N."/>
            <person name="Kelly D.E."/>
            <person name="Kiel J.A."/>
            <person name="Kim J.M."/>
            <person name="van der Klei I.J."/>
            <person name="Klis F.M."/>
            <person name="Kovalchuk A."/>
            <person name="Krasevec N."/>
            <person name="Kubicek C.P."/>
            <person name="Liu B."/>
            <person name="Maccabe A."/>
            <person name="Meyer V."/>
            <person name="Mirabito P."/>
            <person name="Miskei M."/>
            <person name="Mos M."/>
            <person name="Mullins J."/>
            <person name="Nelson D.R."/>
            <person name="Nielsen J."/>
            <person name="Oakley B.R."/>
            <person name="Osmani S.A."/>
            <person name="Pakula T."/>
            <person name="Paszewski A."/>
            <person name="Paulsen I."/>
            <person name="Pilsyk S."/>
            <person name="Pocsi I."/>
            <person name="Punt P.J."/>
            <person name="Ram A.F."/>
            <person name="Ren Q."/>
            <person name="Robellet X."/>
            <person name="Robson G."/>
            <person name="Seiboth B."/>
            <person name="van Solingen P."/>
            <person name="Specht T."/>
            <person name="Sun J."/>
            <person name="Taheri-Talesh N."/>
            <person name="Takeshita N."/>
            <person name="Ussery D."/>
            <person name="vanKuyk P.A."/>
            <person name="Visser H."/>
            <person name="van de Vondervoort P.J."/>
            <person name="de Vries R.P."/>
            <person name="Walton J."/>
            <person name="Xiang X."/>
            <person name="Xiong Y."/>
            <person name="Zeng A.P."/>
            <person name="Brandt B.W."/>
            <person name="Cornell M.J."/>
            <person name="van den Hondel C.A."/>
            <person name="Visser J."/>
            <person name="Oliver S.G."/>
            <person name="Turner G."/>
        </authorList>
    </citation>
    <scope>GENOME REANNOTATION</scope>
    <source>
        <strain evidence="6">FGSC A4 / ATCC 38163 / CBS 112.46 / NRRL 194 / M139</strain>
    </source>
</reference>
<comment type="similarity">
    <text evidence="1">Belongs to the ATP-dependent AMP-binding enzyme family.</text>
</comment>
<dbReference type="PANTHER" id="PTHR24096:SF265">
    <property type="entry name" value="ENZYME, PUTATIVE (AFU_ORTHOLOGUE AFUA_5G14270)-RELATED"/>
    <property type="match status" value="1"/>
</dbReference>
<dbReference type="EMBL" id="BN001306">
    <property type="protein sequence ID" value="CBF84233.1"/>
    <property type="molecule type" value="Genomic_DNA"/>
</dbReference>
<feature type="domain" description="AMP-binding enzyme C-terminal" evidence="4">
    <location>
        <begin position="447"/>
        <end position="527"/>
    </location>
</feature>
<dbReference type="InterPro" id="IPR025110">
    <property type="entry name" value="AMP-bd_C"/>
</dbReference>
<reference evidence="6" key="1">
    <citation type="journal article" date="2005" name="Nature">
        <title>Sequencing of Aspergillus nidulans and comparative analysis with A. fumigatus and A. oryzae.</title>
        <authorList>
            <person name="Galagan J.E."/>
            <person name="Calvo S.E."/>
            <person name="Cuomo C."/>
            <person name="Ma L.J."/>
            <person name="Wortman J.R."/>
            <person name="Batzoglou S."/>
            <person name="Lee S.I."/>
            <person name="Basturkmen M."/>
            <person name="Spevak C.C."/>
            <person name="Clutterbuck J."/>
            <person name="Kapitonov V."/>
            <person name="Jurka J."/>
            <person name="Scazzocchio C."/>
            <person name="Farman M."/>
            <person name="Butler J."/>
            <person name="Purcell S."/>
            <person name="Harris S."/>
            <person name="Braus G.H."/>
            <person name="Draht O."/>
            <person name="Busch S."/>
            <person name="D'Enfert C."/>
            <person name="Bouchier C."/>
            <person name="Goldman G.H."/>
            <person name="Bell-Pedersen D."/>
            <person name="Griffiths-Jones S."/>
            <person name="Doonan J.H."/>
            <person name="Yu J."/>
            <person name="Vienken K."/>
            <person name="Pain A."/>
            <person name="Freitag M."/>
            <person name="Selker E.U."/>
            <person name="Archer D.B."/>
            <person name="Penalva M.A."/>
            <person name="Oakley B.R."/>
            <person name="Momany M."/>
            <person name="Tanaka T."/>
            <person name="Kumagai T."/>
            <person name="Asai K."/>
            <person name="Machida M."/>
            <person name="Nierman W.C."/>
            <person name="Denning D.W."/>
            <person name="Caddick M."/>
            <person name="Hynes M."/>
            <person name="Paoletti M."/>
            <person name="Fischer R."/>
            <person name="Miller B."/>
            <person name="Dyer P."/>
            <person name="Sachs M.S."/>
            <person name="Osmani S.A."/>
            <person name="Birren B.W."/>
        </authorList>
    </citation>
    <scope>NUCLEOTIDE SEQUENCE [LARGE SCALE GENOMIC DNA]</scope>
    <source>
        <strain evidence="6">FGSC A4 / ATCC 38163 / CBS 112.46 / NRRL 194 / M139</strain>
    </source>
</reference>
<evidence type="ECO:0000313" key="5">
    <source>
        <dbReference type="EMBL" id="CBF84233.1"/>
    </source>
</evidence>
<name>Q5B9V6_EMENI</name>
<organism evidence="5 6">
    <name type="scientific">Emericella nidulans (strain FGSC A4 / ATCC 38163 / CBS 112.46 / NRRL 194 / M139)</name>
    <name type="common">Aspergillus nidulans</name>
    <dbReference type="NCBI Taxonomy" id="227321"/>
    <lineage>
        <taxon>Eukaryota</taxon>
        <taxon>Fungi</taxon>
        <taxon>Dikarya</taxon>
        <taxon>Ascomycota</taxon>
        <taxon>Pezizomycotina</taxon>
        <taxon>Eurotiomycetes</taxon>
        <taxon>Eurotiomycetidae</taxon>
        <taxon>Eurotiales</taxon>
        <taxon>Aspergillaceae</taxon>
        <taxon>Aspergillus</taxon>
        <taxon>Aspergillus subgen. Nidulantes</taxon>
    </lineage>
</organism>
<accession>C8VKE5</accession>
<dbReference type="eggNOG" id="KOG1176">
    <property type="taxonomic scope" value="Eukaryota"/>
</dbReference>
<dbReference type="PANTHER" id="PTHR24096">
    <property type="entry name" value="LONG-CHAIN-FATTY-ACID--COA LIGASE"/>
    <property type="match status" value="1"/>
</dbReference>
<sequence>MIFEPDLRVPVPNTDILTYIFANPPYDPNKPVYVDVSNPARSISLAQARTIIRQLIAGLRAWGVKEGDCVAIHSFNDIYYSILVLATIGVGGIFTGTNPSYTSHELAHHFRTADVSFVLSEPEILGPVLEAAKVVGIPESSVRIFNPLPEQAVPEGRASWKELYNHGEECWVEFDDEVKSRTTAAARLFSSGTTGLPKAVTNTHRNLIAQQELVFQIHPRDYERRHIFATPVFHAAVAPSTHVGALKSGHTVHLMRRFDLALYLQACLKYQITDLMLVPPLVIALLMNDMAYEKPYLRSVRSAACGAAPLDKNVQGRLRKLLGPGASFTQVWGMTETTCIATSFIYPESDDTGSVGRLIANLEAKLVDDQGKNISAYNTRGELCVRGPTVTPGYFNNPSANAESFDEDGWYHTGDIAYCDAASRKWYIVDRKKELIKVRGFQVAPPELEAVLLSHPLIVDAAVIGIKDKREDGSELVRAYVVRRPGKGEGLTEDEVKEYLGQRLAKYKALTGGVRFVEAIPKNASGKILKRMLRKEAERESKGRESAGENKAKL</sequence>
<dbReference type="AlphaFoldDB" id="Q5B9V6"/>
<evidence type="ECO:0000259" key="3">
    <source>
        <dbReference type="Pfam" id="PF00501"/>
    </source>
</evidence>
<dbReference type="SUPFAM" id="SSF56801">
    <property type="entry name" value="Acetyl-CoA synthetase-like"/>
    <property type="match status" value="1"/>
</dbReference>
<feature type="compositionally biased region" description="Basic and acidic residues" evidence="2">
    <location>
        <begin position="534"/>
        <end position="554"/>
    </location>
</feature>
<proteinExistence type="inferred from homology"/>
<dbReference type="STRING" id="227321.Q5B9V6"/>
<dbReference type="Gene3D" id="3.30.300.30">
    <property type="match status" value="1"/>
</dbReference>
<dbReference type="InterPro" id="IPR045851">
    <property type="entry name" value="AMP-bd_C_sf"/>
</dbReference>
<dbReference type="Proteomes" id="UP000000560">
    <property type="component" value="Chromosome VI"/>
</dbReference>
<evidence type="ECO:0000259" key="4">
    <source>
        <dbReference type="Pfam" id="PF13193"/>
    </source>
</evidence>
<dbReference type="InterPro" id="IPR000873">
    <property type="entry name" value="AMP-dep_synth/lig_dom"/>
</dbReference>